<dbReference type="PROSITE" id="PS51257">
    <property type="entry name" value="PROKAR_LIPOPROTEIN"/>
    <property type="match status" value="1"/>
</dbReference>
<evidence type="ECO:0000256" key="1">
    <source>
        <dbReference type="SAM" id="SignalP"/>
    </source>
</evidence>
<dbReference type="RefSeq" id="WP_386437198.1">
    <property type="nucleotide sequence ID" value="NZ_JBHSBB010000035.1"/>
</dbReference>
<keyword evidence="1" id="KW-0732">Signal</keyword>
<evidence type="ECO:0008006" key="4">
    <source>
        <dbReference type="Google" id="ProtNLM"/>
    </source>
</evidence>
<keyword evidence="3" id="KW-1185">Reference proteome</keyword>
<reference evidence="3" key="1">
    <citation type="journal article" date="2019" name="Int. J. Syst. Evol. Microbiol.">
        <title>The Global Catalogue of Microorganisms (GCM) 10K type strain sequencing project: providing services to taxonomists for standard genome sequencing and annotation.</title>
        <authorList>
            <consortium name="The Broad Institute Genomics Platform"/>
            <consortium name="The Broad Institute Genome Sequencing Center for Infectious Disease"/>
            <person name="Wu L."/>
            <person name="Ma J."/>
        </authorList>
    </citation>
    <scope>NUCLEOTIDE SEQUENCE [LARGE SCALE GENOMIC DNA]</scope>
    <source>
        <strain evidence="3">CGMCC 4.7237</strain>
    </source>
</reference>
<evidence type="ECO:0000313" key="3">
    <source>
        <dbReference type="Proteomes" id="UP001595765"/>
    </source>
</evidence>
<dbReference type="EMBL" id="JBHSBB010000035">
    <property type="protein sequence ID" value="MFC4036097.1"/>
    <property type="molecule type" value="Genomic_DNA"/>
</dbReference>
<name>A0ABV8HVN5_9ACTN</name>
<dbReference type="Proteomes" id="UP001595765">
    <property type="component" value="Unassembled WGS sequence"/>
</dbReference>
<evidence type="ECO:0000313" key="2">
    <source>
        <dbReference type="EMBL" id="MFC4036097.1"/>
    </source>
</evidence>
<sequence length="265" mass="26596">MTATRKLTAALACAVGMAALMGCGGGHGRKVSSPASSARAASPAAVTSSPAAGPALKELTAAQISDRAMAAMKGLSSAVVDTQSVADGQTSRTTLAMTAKGVCTGHLKVSGATLAVVRVGGTTYIKGDNAWWKGQGAPGSPGVAAVVKGRWVKMTAGSMEDKTYTYLCDLSLDLEIYDPGQGGVLTKGAPTVVDGEPVIPISGLVQGSTQTTYVATRGKPYVVKSVESGPDAAGVDFSGFDEPVSAVAPPASQTVDESELTRFGI</sequence>
<accession>A0ABV8HVN5</accession>
<proteinExistence type="predicted"/>
<gene>
    <name evidence="2" type="ORF">ACFO3J_32290</name>
</gene>
<feature type="chain" id="PRO_5046556220" description="Lipoprotein" evidence="1">
    <location>
        <begin position="22"/>
        <end position="265"/>
    </location>
</feature>
<comment type="caution">
    <text evidence="2">The sequence shown here is derived from an EMBL/GenBank/DDBJ whole genome shotgun (WGS) entry which is preliminary data.</text>
</comment>
<protein>
    <recommendedName>
        <fullName evidence="4">Lipoprotein</fullName>
    </recommendedName>
</protein>
<organism evidence="2 3">
    <name type="scientific">Streptomyces polygonati</name>
    <dbReference type="NCBI Taxonomy" id="1617087"/>
    <lineage>
        <taxon>Bacteria</taxon>
        <taxon>Bacillati</taxon>
        <taxon>Actinomycetota</taxon>
        <taxon>Actinomycetes</taxon>
        <taxon>Kitasatosporales</taxon>
        <taxon>Streptomycetaceae</taxon>
        <taxon>Streptomyces</taxon>
    </lineage>
</organism>
<feature type="signal peptide" evidence="1">
    <location>
        <begin position="1"/>
        <end position="21"/>
    </location>
</feature>